<feature type="domain" description="Tr-type G" evidence="3">
    <location>
        <begin position="6"/>
        <end position="248"/>
    </location>
</feature>
<organism evidence="4">
    <name type="scientific">marine metagenome</name>
    <dbReference type="NCBI Taxonomy" id="408172"/>
    <lineage>
        <taxon>unclassified sequences</taxon>
        <taxon>metagenomes</taxon>
        <taxon>ecological metagenomes</taxon>
    </lineage>
</organism>
<dbReference type="PANTHER" id="PTHR43261">
    <property type="entry name" value="TRANSLATION ELONGATION FACTOR G-RELATED"/>
    <property type="match status" value="1"/>
</dbReference>
<protein>
    <recommendedName>
        <fullName evidence="3">Tr-type G domain-containing protein</fullName>
    </recommendedName>
</protein>
<reference evidence="4" key="1">
    <citation type="submission" date="2018-05" db="EMBL/GenBank/DDBJ databases">
        <authorList>
            <person name="Lanie J.A."/>
            <person name="Ng W.-L."/>
            <person name="Kazmierczak K.M."/>
            <person name="Andrzejewski T.M."/>
            <person name="Davidsen T.M."/>
            <person name="Wayne K.J."/>
            <person name="Tettelin H."/>
            <person name="Glass J.I."/>
            <person name="Rusch D."/>
            <person name="Podicherti R."/>
            <person name="Tsui H.-C.T."/>
            <person name="Winkler M.E."/>
        </authorList>
    </citation>
    <scope>NUCLEOTIDE SEQUENCE</scope>
</reference>
<dbReference type="GO" id="GO:0005525">
    <property type="term" value="F:GTP binding"/>
    <property type="evidence" value="ECO:0007669"/>
    <property type="project" value="UniProtKB-KW"/>
</dbReference>
<keyword evidence="1" id="KW-0547">Nucleotide-binding</keyword>
<dbReference type="InterPro" id="IPR000795">
    <property type="entry name" value="T_Tr_GTP-bd_dom"/>
</dbReference>
<dbReference type="EMBL" id="UINC01099842">
    <property type="protein sequence ID" value="SVC59421.1"/>
    <property type="molecule type" value="Genomic_DNA"/>
</dbReference>
<dbReference type="InterPro" id="IPR027417">
    <property type="entry name" value="P-loop_NTPase"/>
</dbReference>
<evidence type="ECO:0000256" key="1">
    <source>
        <dbReference type="ARBA" id="ARBA00022741"/>
    </source>
</evidence>
<evidence type="ECO:0000259" key="3">
    <source>
        <dbReference type="PROSITE" id="PS51722"/>
    </source>
</evidence>
<dbReference type="PANTHER" id="PTHR43261:SF6">
    <property type="entry name" value="ELONGATION FACTOR G-LIKE PROTEIN"/>
    <property type="match status" value="1"/>
</dbReference>
<sequence length="248" mass="27445">MAHSVDEVRNIALTGHSGAGKTALAEAIVFNTGQLNRLGRVEDGTTVSDHDPEEIERKISIKASLLSGPWGNFHFNVIDTPGYADFLPETQSALRVADGSVVAVESVSGIDVGTERVWKYAEEYNLPRIVFINKMDRPDVDLDRVMEQVRDRFGRQAVALQHPVSSGEGFHQVVDLVEMKLYSYIEGKSQATDLGDLESEVATMREQLVEAIAETDEGLMEKYFSEGELSDEDIKAGLRKAILSRELF</sequence>
<dbReference type="CDD" id="cd04170">
    <property type="entry name" value="EF-G_bact"/>
    <property type="match status" value="1"/>
</dbReference>
<dbReference type="Pfam" id="PF00009">
    <property type="entry name" value="GTP_EFTU"/>
    <property type="match status" value="1"/>
</dbReference>
<dbReference type="GO" id="GO:0003924">
    <property type="term" value="F:GTPase activity"/>
    <property type="evidence" value="ECO:0007669"/>
    <property type="project" value="InterPro"/>
</dbReference>
<evidence type="ECO:0000256" key="2">
    <source>
        <dbReference type="ARBA" id="ARBA00023134"/>
    </source>
</evidence>
<evidence type="ECO:0000313" key="4">
    <source>
        <dbReference type="EMBL" id="SVC59421.1"/>
    </source>
</evidence>
<dbReference type="GO" id="GO:0032790">
    <property type="term" value="P:ribosome disassembly"/>
    <property type="evidence" value="ECO:0007669"/>
    <property type="project" value="TreeGrafter"/>
</dbReference>
<keyword evidence="2" id="KW-0342">GTP-binding</keyword>
<dbReference type="NCBIfam" id="TIGR00231">
    <property type="entry name" value="small_GTP"/>
    <property type="match status" value="1"/>
</dbReference>
<dbReference type="InterPro" id="IPR005225">
    <property type="entry name" value="Small_GTP-bd"/>
</dbReference>
<name>A0A382NIM2_9ZZZZ</name>
<accession>A0A382NIM2</accession>
<dbReference type="Gene3D" id="3.40.50.300">
    <property type="entry name" value="P-loop containing nucleotide triphosphate hydrolases"/>
    <property type="match status" value="1"/>
</dbReference>
<dbReference type="PROSITE" id="PS51722">
    <property type="entry name" value="G_TR_2"/>
    <property type="match status" value="1"/>
</dbReference>
<gene>
    <name evidence="4" type="ORF">METZ01_LOCUS312275</name>
</gene>
<dbReference type="AlphaFoldDB" id="A0A382NIM2"/>
<dbReference type="SUPFAM" id="SSF52540">
    <property type="entry name" value="P-loop containing nucleoside triphosphate hydrolases"/>
    <property type="match status" value="1"/>
</dbReference>
<dbReference type="PRINTS" id="PR00315">
    <property type="entry name" value="ELONGATNFCT"/>
</dbReference>
<feature type="non-terminal residue" evidence="4">
    <location>
        <position position="248"/>
    </location>
</feature>
<proteinExistence type="predicted"/>